<name>A0A1U7M962_TISCR</name>
<evidence type="ECO:0000313" key="2">
    <source>
        <dbReference type="Proteomes" id="UP000186112"/>
    </source>
</evidence>
<dbReference type="GO" id="GO:0005829">
    <property type="term" value="C:cytosol"/>
    <property type="evidence" value="ECO:0007669"/>
    <property type="project" value="TreeGrafter"/>
</dbReference>
<dbReference type="EC" id="2.4.2.-" evidence="1"/>
<dbReference type="FunFam" id="3.40.50.880:FF:000030">
    <property type="entry name" value="Gamma-glutamyl-gamma-aminobutyrate hydrolase PuuD"/>
    <property type="match status" value="1"/>
</dbReference>
<dbReference type="GO" id="GO:0016757">
    <property type="term" value="F:glycosyltransferase activity"/>
    <property type="evidence" value="ECO:0007669"/>
    <property type="project" value="UniProtKB-KW"/>
</dbReference>
<gene>
    <name evidence="1" type="ORF">TICRE_02620</name>
</gene>
<dbReference type="GO" id="GO:0033969">
    <property type="term" value="F:gamma-glutamyl-gamma-aminobutyrate hydrolase activity"/>
    <property type="evidence" value="ECO:0007669"/>
    <property type="project" value="TreeGrafter"/>
</dbReference>
<comment type="caution">
    <text evidence="1">The sequence shown here is derived from an EMBL/GenBank/DDBJ whole genome shotgun (WGS) entry which is preliminary data.</text>
</comment>
<proteinExistence type="predicted"/>
<protein>
    <submittedName>
        <fullName evidence="1">Putative glutamine amidotransferasec</fullName>
        <ecNumber evidence="1">2.4.2.-</ecNumber>
    </submittedName>
</protein>
<organism evidence="1 2">
    <name type="scientific">Tissierella creatinophila DSM 6911</name>
    <dbReference type="NCBI Taxonomy" id="1123403"/>
    <lineage>
        <taxon>Bacteria</taxon>
        <taxon>Bacillati</taxon>
        <taxon>Bacillota</taxon>
        <taxon>Tissierellia</taxon>
        <taxon>Tissierellales</taxon>
        <taxon>Tissierellaceae</taxon>
        <taxon>Tissierella</taxon>
    </lineage>
</organism>
<dbReference type="Pfam" id="PF07722">
    <property type="entry name" value="Peptidase_C26"/>
    <property type="match status" value="1"/>
</dbReference>
<dbReference type="Proteomes" id="UP000186112">
    <property type="component" value="Unassembled WGS sequence"/>
</dbReference>
<dbReference type="InterPro" id="IPR011697">
    <property type="entry name" value="Peptidase_C26"/>
</dbReference>
<dbReference type="CDD" id="cd01745">
    <property type="entry name" value="GATase1_2"/>
    <property type="match status" value="1"/>
</dbReference>
<keyword evidence="2" id="KW-1185">Reference proteome</keyword>
<reference evidence="1 2" key="1">
    <citation type="submission" date="2016-02" db="EMBL/GenBank/DDBJ databases">
        <title>Genome sequence of Tissierella creatinophila DSM 6911.</title>
        <authorList>
            <person name="Poehlein A."/>
            <person name="Daniel R."/>
        </authorList>
    </citation>
    <scope>NUCLEOTIDE SEQUENCE [LARGE SCALE GENOMIC DNA]</scope>
    <source>
        <strain evidence="1 2">DSM 6911</strain>
    </source>
</reference>
<dbReference type="PANTHER" id="PTHR43235:SF1">
    <property type="entry name" value="GLUTAMINE AMIDOTRANSFERASE PB2B2.05-RELATED"/>
    <property type="match status" value="1"/>
</dbReference>
<dbReference type="OrthoDB" id="9813383at2"/>
<dbReference type="PANTHER" id="PTHR43235">
    <property type="entry name" value="GLUTAMINE AMIDOTRANSFERASE PB2B2.05-RELATED"/>
    <property type="match status" value="1"/>
</dbReference>
<evidence type="ECO:0000313" key="1">
    <source>
        <dbReference type="EMBL" id="OLS03749.1"/>
    </source>
</evidence>
<accession>A0A1U7M962</accession>
<dbReference type="InterPro" id="IPR029062">
    <property type="entry name" value="Class_I_gatase-like"/>
</dbReference>
<dbReference type="GO" id="GO:0006598">
    <property type="term" value="P:polyamine catabolic process"/>
    <property type="evidence" value="ECO:0007669"/>
    <property type="project" value="TreeGrafter"/>
</dbReference>
<sequence>MKPIIGLTSQSEEIKGTKLNKLKYTYINAVEAAGAIPIVLPNLKDIEDMESILERVDGVIFTGGEDISPLLFDEEPMRDTIDISYERDRMEMALFKAAYKKGTPILGICRGLQLINVSLGGTLYQDIPSQIENSHGHMSSYDIKGGYHSISIFKNTLLFDIFKEEKIFVNSQHHQSIKDLAKGLKINSIASDGVIEGIELENHENFLLGVQFHPECMAFSDEKFLKIFSYFIKNCSK</sequence>
<dbReference type="PROSITE" id="PS51273">
    <property type="entry name" value="GATASE_TYPE_1"/>
    <property type="match status" value="1"/>
</dbReference>
<keyword evidence="1" id="KW-0328">Glycosyltransferase</keyword>
<dbReference type="Gene3D" id="3.40.50.880">
    <property type="match status" value="1"/>
</dbReference>
<dbReference type="InterPro" id="IPR044668">
    <property type="entry name" value="PuuD-like"/>
</dbReference>
<keyword evidence="1" id="KW-0315">Glutamine amidotransferase</keyword>
<keyword evidence="1" id="KW-0808">Transferase</keyword>
<dbReference type="EMBL" id="LTDM01000003">
    <property type="protein sequence ID" value="OLS03749.1"/>
    <property type="molecule type" value="Genomic_DNA"/>
</dbReference>
<dbReference type="RefSeq" id="WP_075724331.1">
    <property type="nucleotide sequence ID" value="NZ_LTDM01000003.1"/>
</dbReference>
<dbReference type="SUPFAM" id="SSF52317">
    <property type="entry name" value="Class I glutamine amidotransferase-like"/>
    <property type="match status" value="1"/>
</dbReference>
<dbReference type="AlphaFoldDB" id="A0A1U7M962"/>